<dbReference type="KEGG" id="clus:A9F13_08g01166"/>
<accession>A0AA91T1M6</accession>
<dbReference type="EMBL" id="LYUB02000008">
    <property type="protein sequence ID" value="OVF08419.1"/>
    <property type="molecule type" value="Genomic_DNA"/>
</dbReference>
<dbReference type="Pfam" id="PF00300">
    <property type="entry name" value="His_Phos_1"/>
    <property type="match status" value="1"/>
</dbReference>
<protein>
    <submittedName>
        <fullName evidence="4">Phosphoglycerate mutase</fullName>
    </submittedName>
</protein>
<dbReference type="GO" id="GO:0005829">
    <property type="term" value="C:cytosol"/>
    <property type="evidence" value="ECO:0007669"/>
    <property type="project" value="TreeGrafter"/>
</dbReference>
<feature type="binding site" evidence="3">
    <location>
        <position position="70"/>
    </location>
    <ligand>
        <name>substrate</name>
    </ligand>
</feature>
<evidence type="ECO:0000313" key="4">
    <source>
        <dbReference type="EMBL" id="OVF08419.1"/>
    </source>
</evidence>
<evidence type="ECO:0000256" key="3">
    <source>
        <dbReference type="PIRSR" id="PIRSR613078-2"/>
    </source>
</evidence>
<reference evidence="4 5" key="1">
    <citation type="submission" date="2017-04" db="EMBL/GenBank/DDBJ databases">
        <title>Draft genome of the yeast Clavispora lusitaniae type strain CBS 6936.</title>
        <authorList>
            <person name="Durrens P."/>
            <person name="Klopp C."/>
            <person name="Biteau N."/>
            <person name="Fitton-Ouhabi V."/>
            <person name="Dementhon K."/>
            <person name="Accoceberry I."/>
            <person name="Sherman D.J."/>
            <person name="Noel T."/>
        </authorList>
    </citation>
    <scope>NUCLEOTIDE SEQUENCE [LARGE SCALE GENOMIC DNA]</scope>
    <source>
        <strain evidence="4 5">CBS 6936</strain>
    </source>
</reference>
<dbReference type="SUPFAM" id="SSF53254">
    <property type="entry name" value="Phosphoglycerate mutase-like"/>
    <property type="match status" value="1"/>
</dbReference>
<dbReference type="GO" id="GO:0004331">
    <property type="term" value="F:fructose-2,6-bisphosphate 2-phosphatase activity"/>
    <property type="evidence" value="ECO:0007669"/>
    <property type="project" value="TreeGrafter"/>
</dbReference>
<feature type="active site" description="Proton donor/acceptor" evidence="2">
    <location>
        <position position="97"/>
    </location>
</feature>
<dbReference type="PANTHER" id="PTHR46517:SF1">
    <property type="entry name" value="FRUCTOSE-2,6-BISPHOSPHATASE TIGAR"/>
    <property type="match status" value="1"/>
</dbReference>
<dbReference type="GO" id="GO:0045820">
    <property type="term" value="P:negative regulation of glycolytic process"/>
    <property type="evidence" value="ECO:0007669"/>
    <property type="project" value="TreeGrafter"/>
</dbReference>
<organism evidence="4 5">
    <name type="scientific">Clavispora lusitaniae</name>
    <name type="common">Candida lusitaniae</name>
    <dbReference type="NCBI Taxonomy" id="36911"/>
    <lineage>
        <taxon>Eukaryota</taxon>
        <taxon>Fungi</taxon>
        <taxon>Dikarya</taxon>
        <taxon>Ascomycota</taxon>
        <taxon>Saccharomycotina</taxon>
        <taxon>Pichiomycetes</taxon>
        <taxon>Metschnikowiaceae</taxon>
        <taxon>Clavispora</taxon>
    </lineage>
</organism>
<gene>
    <name evidence="4" type="ORF">A9F13_08g01166</name>
</gene>
<dbReference type="Gene3D" id="3.40.50.1240">
    <property type="entry name" value="Phosphoglycerate mutase-like"/>
    <property type="match status" value="1"/>
</dbReference>
<dbReference type="InterPro" id="IPR029033">
    <property type="entry name" value="His_PPase_superfam"/>
</dbReference>
<feature type="binding site" evidence="3">
    <location>
        <begin position="20"/>
        <end position="27"/>
    </location>
    <ligand>
        <name>substrate</name>
    </ligand>
</feature>
<keyword evidence="1" id="KW-0378">Hydrolase</keyword>
<feature type="active site" description="Tele-phosphohistidine intermediate" evidence="2">
    <location>
        <position position="21"/>
    </location>
</feature>
<dbReference type="Proteomes" id="UP000195602">
    <property type="component" value="Unassembled WGS sequence"/>
</dbReference>
<dbReference type="AlphaFoldDB" id="A0AA91T1M6"/>
<name>A0AA91T1M6_CLALS</name>
<evidence type="ECO:0000313" key="5">
    <source>
        <dbReference type="Proteomes" id="UP000195602"/>
    </source>
</evidence>
<dbReference type="InterPro" id="IPR051695">
    <property type="entry name" value="Phosphoglycerate_Mutase"/>
</dbReference>
<dbReference type="InterPro" id="IPR013078">
    <property type="entry name" value="His_Pase_superF_clade-1"/>
</dbReference>
<dbReference type="PANTHER" id="PTHR46517">
    <property type="entry name" value="FRUCTOSE-2,6-BISPHOSPHATASE TIGAR"/>
    <property type="match status" value="1"/>
</dbReference>
<comment type="caution">
    <text evidence="4">The sequence shown here is derived from an EMBL/GenBank/DDBJ whole genome shotgun (WGS) entry which is preliminary data.</text>
</comment>
<dbReference type="SMART" id="SM00855">
    <property type="entry name" value="PGAM"/>
    <property type="match status" value="1"/>
</dbReference>
<dbReference type="GO" id="GO:0043456">
    <property type="term" value="P:regulation of pentose-phosphate shunt"/>
    <property type="evidence" value="ECO:0007669"/>
    <property type="project" value="TreeGrafter"/>
</dbReference>
<sequence>MTREIVANTDPNVVRIFVVRHGKTDYNAKKIMQGHLDIDMNDEGREQSEKAANHLKDIELDYIVSSDLIRCVNTARAIAQKQKKPFGNFPTTPDLRERNMGPVQGMQVQDALEKYGPDFKNIGEKQEDLVNRVTQVWEQTFKKAVAENHTNTVLCTHGGVIRAFINHLYNVRGYKLAEGMTFEDLRVPFNTSVTMIDLDKTTGDGLIQNFGSTEHLGGHFVVSNQQLR</sequence>
<evidence type="ECO:0000256" key="1">
    <source>
        <dbReference type="ARBA" id="ARBA00022801"/>
    </source>
</evidence>
<proteinExistence type="predicted"/>
<evidence type="ECO:0000256" key="2">
    <source>
        <dbReference type="PIRSR" id="PIRSR613078-1"/>
    </source>
</evidence>
<dbReference type="CDD" id="cd07067">
    <property type="entry name" value="HP_PGM_like"/>
    <property type="match status" value="1"/>
</dbReference>